<reference evidence="1 2" key="1">
    <citation type="journal article" date="2009" name="Nature">
        <title>Evolution of pathogenicity and sexual reproduction in eight Candida genomes.</title>
        <authorList>
            <person name="Butler G."/>
            <person name="Rasmussen M.D."/>
            <person name="Lin M.F."/>
            <person name="Santos M.A."/>
            <person name="Sakthikumar S."/>
            <person name="Munro C.A."/>
            <person name="Rheinbay E."/>
            <person name="Grabherr M."/>
            <person name="Forche A."/>
            <person name="Reedy J.L."/>
            <person name="Agrafioti I."/>
            <person name="Arnaud M.B."/>
            <person name="Bates S."/>
            <person name="Brown A.J."/>
            <person name="Brunke S."/>
            <person name="Costanzo M.C."/>
            <person name="Fitzpatrick D.A."/>
            <person name="de Groot P.W."/>
            <person name="Harris D."/>
            <person name="Hoyer L.L."/>
            <person name="Hube B."/>
            <person name="Klis F.M."/>
            <person name="Kodira C."/>
            <person name="Lennard N."/>
            <person name="Logue M.E."/>
            <person name="Martin R."/>
            <person name="Neiman A.M."/>
            <person name="Nikolaou E."/>
            <person name="Quail M.A."/>
            <person name="Quinn J."/>
            <person name="Santos M.C."/>
            <person name="Schmitzberger F.F."/>
            <person name="Sherlock G."/>
            <person name="Shah P."/>
            <person name="Silverstein K.A."/>
            <person name="Skrzypek M.S."/>
            <person name="Soll D."/>
            <person name="Staggs R."/>
            <person name="Stansfield I."/>
            <person name="Stumpf M.P."/>
            <person name="Sudbery P.E."/>
            <person name="Srikantha T."/>
            <person name="Zeng Q."/>
            <person name="Berman J."/>
            <person name="Berriman M."/>
            <person name="Heitman J."/>
            <person name="Gow N.A."/>
            <person name="Lorenz M.C."/>
            <person name="Birren B.W."/>
            <person name="Kellis M."/>
            <person name="Cuomo C.A."/>
        </authorList>
    </citation>
    <scope>NUCLEOTIDE SEQUENCE [LARGE SCALE GENOMIC DNA]</scope>
    <source>
        <strain evidence="2">ATCC 6260 / CBS 566 / DSM 6381 / JCM 1539 / NBRC 10279 / NRRL Y-324</strain>
    </source>
</reference>
<sequence>MAKSKRPSQRHLLVRNASRTDAGVGYSIKARSSGPRSVFRPKRCPTFSATSTRTSTSISPCWWCTPTTWISGVCSLQCSVFLGSNWTTSLATAITASYASSTIKSQFAASKRFSKLIDILFKTAITHFSISPTFPRPKSIFKLTPHHLTTGSC</sequence>
<dbReference type="EMBL" id="CH408156">
    <property type="protein sequence ID" value="EDK37249.1"/>
    <property type="molecule type" value="Genomic_DNA"/>
</dbReference>
<organism evidence="1 2">
    <name type="scientific">Meyerozyma guilliermondii (strain ATCC 6260 / CBS 566 / DSM 6381 / JCM 1539 / NBRC 10279 / NRRL Y-324)</name>
    <name type="common">Yeast</name>
    <name type="synonym">Candida guilliermondii</name>
    <dbReference type="NCBI Taxonomy" id="294746"/>
    <lineage>
        <taxon>Eukaryota</taxon>
        <taxon>Fungi</taxon>
        <taxon>Dikarya</taxon>
        <taxon>Ascomycota</taxon>
        <taxon>Saccharomycotina</taxon>
        <taxon>Pichiomycetes</taxon>
        <taxon>Debaryomycetaceae</taxon>
        <taxon>Meyerozyma</taxon>
    </lineage>
</organism>
<dbReference type="InParanoid" id="A5DDJ6"/>
<gene>
    <name evidence="1" type="ORF">PGUG_01347</name>
</gene>
<dbReference type="HOGENOM" id="CLU_1713972_0_0_1"/>
<dbReference type="Proteomes" id="UP000001997">
    <property type="component" value="Unassembled WGS sequence"/>
</dbReference>
<evidence type="ECO:0000313" key="1">
    <source>
        <dbReference type="EMBL" id="EDK37249.1"/>
    </source>
</evidence>
<dbReference type="AlphaFoldDB" id="A5DDJ6"/>
<dbReference type="GeneID" id="5128073"/>
<evidence type="ECO:0000313" key="2">
    <source>
        <dbReference type="Proteomes" id="UP000001997"/>
    </source>
</evidence>
<dbReference type="RefSeq" id="XP_001485676.1">
    <property type="nucleotide sequence ID" value="XM_001485626.1"/>
</dbReference>
<proteinExistence type="predicted"/>
<keyword evidence="2" id="KW-1185">Reference proteome</keyword>
<dbReference type="KEGG" id="pgu:PGUG_01347"/>
<protein>
    <submittedName>
        <fullName evidence="1">Uncharacterized protein</fullName>
    </submittedName>
</protein>
<dbReference type="VEuPathDB" id="FungiDB:PGUG_01347"/>
<accession>A5DDJ6</accession>
<name>A5DDJ6_PICGU</name>